<keyword evidence="12" id="KW-0675">Receptor</keyword>
<reference evidence="20 21" key="1">
    <citation type="journal article" date="2011" name="Science">
        <title>The Selaginella genome identifies genetic changes associated with the evolution of vascular plants.</title>
        <authorList>
            <person name="Banks J.A."/>
            <person name="Nishiyama T."/>
            <person name="Hasebe M."/>
            <person name="Bowman J.L."/>
            <person name="Gribskov M."/>
            <person name="dePamphilis C."/>
            <person name="Albert V.A."/>
            <person name="Aono N."/>
            <person name="Aoyama T."/>
            <person name="Ambrose B.A."/>
            <person name="Ashton N.W."/>
            <person name="Axtell M.J."/>
            <person name="Barker E."/>
            <person name="Barker M.S."/>
            <person name="Bennetzen J.L."/>
            <person name="Bonawitz N.D."/>
            <person name="Chapple C."/>
            <person name="Cheng C."/>
            <person name="Correa L.G."/>
            <person name="Dacre M."/>
            <person name="DeBarry J."/>
            <person name="Dreyer I."/>
            <person name="Elias M."/>
            <person name="Engstrom E.M."/>
            <person name="Estelle M."/>
            <person name="Feng L."/>
            <person name="Finet C."/>
            <person name="Floyd S.K."/>
            <person name="Frommer W.B."/>
            <person name="Fujita T."/>
            <person name="Gramzow L."/>
            <person name="Gutensohn M."/>
            <person name="Harholt J."/>
            <person name="Hattori M."/>
            <person name="Heyl A."/>
            <person name="Hirai T."/>
            <person name="Hiwatashi Y."/>
            <person name="Ishikawa M."/>
            <person name="Iwata M."/>
            <person name="Karol K.G."/>
            <person name="Koehler B."/>
            <person name="Kolukisaoglu U."/>
            <person name="Kubo M."/>
            <person name="Kurata T."/>
            <person name="Lalonde S."/>
            <person name="Li K."/>
            <person name="Li Y."/>
            <person name="Litt A."/>
            <person name="Lyons E."/>
            <person name="Manning G."/>
            <person name="Maruyama T."/>
            <person name="Michael T.P."/>
            <person name="Mikami K."/>
            <person name="Miyazaki S."/>
            <person name="Morinaga S."/>
            <person name="Murata T."/>
            <person name="Mueller-Roeber B."/>
            <person name="Nelson D.R."/>
            <person name="Obara M."/>
            <person name="Oguri Y."/>
            <person name="Olmstead R.G."/>
            <person name="Onodera N."/>
            <person name="Petersen B.L."/>
            <person name="Pils B."/>
            <person name="Prigge M."/>
            <person name="Rensing S.A."/>
            <person name="Riano-Pachon D.M."/>
            <person name="Roberts A.W."/>
            <person name="Sato Y."/>
            <person name="Scheller H.V."/>
            <person name="Schulz B."/>
            <person name="Schulz C."/>
            <person name="Shakirov E.V."/>
            <person name="Shibagaki N."/>
            <person name="Shinohara N."/>
            <person name="Shippen D.E."/>
            <person name="Soerensen I."/>
            <person name="Sotooka R."/>
            <person name="Sugimoto N."/>
            <person name="Sugita M."/>
            <person name="Sumikawa N."/>
            <person name="Tanurdzic M."/>
            <person name="Theissen G."/>
            <person name="Ulvskov P."/>
            <person name="Wakazuki S."/>
            <person name="Weng J.K."/>
            <person name="Willats W.W."/>
            <person name="Wipf D."/>
            <person name="Wolf P.G."/>
            <person name="Yang L."/>
            <person name="Zimmer A.D."/>
            <person name="Zhu Q."/>
            <person name="Mitros T."/>
            <person name="Hellsten U."/>
            <person name="Loque D."/>
            <person name="Otillar R."/>
            <person name="Salamov A."/>
            <person name="Schmutz J."/>
            <person name="Shapiro H."/>
            <person name="Lindquist E."/>
            <person name="Lucas S."/>
            <person name="Rokhsar D."/>
            <person name="Grigoriev I.V."/>
        </authorList>
    </citation>
    <scope>NUCLEOTIDE SEQUENCE [LARGE SCALE GENOMIC DNA]</scope>
</reference>
<evidence type="ECO:0000259" key="19">
    <source>
        <dbReference type="PROSITE" id="PS50011"/>
    </source>
</evidence>
<keyword evidence="7 16" id="KW-0547">Nucleotide-binding</keyword>
<keyword evidence="8" id="KW-0418">Kinase</keyword>
<keyword evidence="13" id="KW-0325">Glycoprotein</keyword>
<evidence type="ECO:0000256" key="2">
    <source>
        <dbReference type="ARBA" id="ARBA00012513"/>
    </source>
</evidence>
<keyword evidence="4" id="KW-0808">Transferase</keyword>
<feature type="domain" description="Protein kinase" evidence="19">
    <location>
        <begin position="316"/>
        <end position="610"/>
    </location>
</feature>
<dbReference type="GO" id="GO:0004674">
    <property type="term" value="F:protein serine/threonine kinase activity"/>
    <property type="evidence" value="ECO:0007669"/>
    <property type="project" value="UniProtKB-KW"/>
</dbReference>
<dbReference type="HOGENOM" id="CLU_000288_0_0_1"/>
<evidence type="ECO:0000256" key="1">
    <source>
        <dbReference type="ARBA" id="ARBA00004479"/>
    </source>
</evidence>
<gene>
    <name evidence="20" type="ORF">SELMODRAFT_106809</name>
</gene>
<dbReference type="InterPro" id="IPR043891">
    <property type="entry name" value="SPARK"/>
</dbReference>
<dbReference type="SMART" id="SM00220">
    <property type="entry name" value="S_TKc"/>
    <property type="match status" value="1"/>
</dbReference>
<keyword evidence="9 16" id="KW-0067">ATP-binding</keyword>
<comment type="catalytic activity">
    <reaction evidence="14">
        <text>L-threonyl-[protein] + ATP = O-phospho-L-threonyl-[protein] + ADP + H(+)</text>
        <dbReference type="Rhea" id="RHEA:46608"/>
        <dbReference type="Rhea" id="RHEA-COMP:11060"/>
        <dbReference type="Rhea" id="RHEA-COMP:11605"/>
        <dbReference type="ChEBI" id="CHEBI:15378"/>
        <dbReference type="ChEBI" id="CHEBI:30013"/>
        <dbReference type="ChEBI" id="CHEBI:30616"/>
        <dbReference type="ChEBI" id="CHEBI:61977"/>
        <dbReference type="ChEBI" id="CHEBI:456216"/>
        <dbReference type="EC" id="2.7.11.1"/>
    </reaction>
</comment>
<keyword evidence="3" id="KW-0723">Serine/threonine-protein kinase</keyword>
<name>D8S278_SELML</name>
<organism evidence="21">
    <name type="scientific">Selaginella moellendorffii</name>
    <name type="common">Spikemoss</name>
    <dbReference type="NCBI Taxonomy" id="88036"/>
    <lineage>
        <taxon>Eukaryota</taxon>
        <taxon>Viridiplantae</taxon>
        <taxon>Streptophyta</taxon>
        <taxon>Embryophyta</taxon>
        <taxon>Tracheophyta</taxon>
        <taxon>Lycopodiopsida</taxon>
        <taxon>Selaginellales</taxon>
        <taxon>Selaginellaceae</taxon>
        <taxon>Selaginella</taxon>
    </lineage>
</organism>
<dbReference type="OMA" id="IWFKLED"/>
<proteinExistence type="predicted"/>
<dbReference type="EMBL" id="GL377599">
    <property type="protein sequence ID" value="EFJ21586.1"/>
    <property type="molecule type" value="Genomic_DNA"/>
</dbReference>
<dbReference type="PROSITE" id="PS50011">
    <property type="entry name" value="PROTEIN_KINASE_DOM"/>
    <property type="match status" value="1"/>
</dbReference>
<dbReference type="PANTHER" id="PTHR47989">
    <property type="entry name" value="OS01G0750732 PROTEIN"/>
    <property type="match status" value="1"/>
</dbReference>
<dbReference type="Pfam" id="PF00069">
    <property type="entry name" value="Pkinase"/>
    <property type="match status" value="1"/>
</dbReference>
<evidence type="ECO:0000256" key="17">
    <source>
        <dbReference type="SAM" id="Phobius"/>
    </source>
</evidence>
<dbReference type="AlphaFoldDB" id="D8S278"/>
<dbReference type="GO" id="GO:0005524">
    <property type="term" value="F:ATP binding"/>
    <property type="evidence" value="ECO:0007669"/>
    <property type="project" value="UniProtKB-UniRule"/>
</dbReference>
<evidence type="ECO:0000256" key="11">
    <source>
        <dbReference type="ARBA" id="ARBA00023136"/>
    </source>
</evidence>
<evidence type="ECO:0000313" key="20">
    <source>
        <dbReference type="EMBL" id="EFJ21586.1"/>
    </source>
</evidence>
<keyword evidence="6 18" id="KW-0732">Signal</keyword>
<protein>
    <recommendedName>
        <fullName evidence="2">non-specific serine/threonine protein kinase</fullName>
        <ecNumber evidence="2">2.7.11.1</ecNumber>
    </recommendedName>
</protein>
<dbReference type="InterPro" id="IPR008271">
    <property type="entry name" value="Ser/Thr_kinase_AS"/>
</dbReference>
<dbReference type="InParanoid" id="D8S278"/>
<dbReference type="Gene3D" id="3.30.200.20">
    <property type="entry name" value="Phosphorylase Kinase, domain 1"/>
    <property type="match status" value="1"/>
</dbReference>
<dbReference type="GO" id="GO:0016020">
    <property type="term" value="C:membrane"/>
    <property type="evidence" value="ECO:0007669"/>
    <property type="project" value="UniProtKB-SubCell"/>
</dbReference>
<comment type="catalytic activity">
    <reaction evidence="15">
        <text>L-seryl-[protein] + ATP = O-phospho-L-seryl-[protein] + ADP + H(+)</text>
        <dbReference type="Rhea" id="RHEA:17989"/>
        <dbReference type="Rhea" id="RHEA-COMP:9863"/>
        <dbReference type="Rhea" id="RHEA-COMP:11604"/>
        <dbReference type="ChEBI" id="CHEBI:15378"/>
        <dbReference type="ChEBI" id="CHEBI:29999"/>
        <dbReference type="ChEBI" id="CHEBI:30616"/>
        <dbReference type="ChEBI" id="CHEBI:83421"/>
        <dbReference type="ChEBI" id="CHEBI:456216"/>
        <dbReference type="EC" id="2.7.11.1"/>
    </reaction>
</comment>
<evidence type="ECO:0000256" key="13">
    <source>
        <dbReference type="ARBA" id="ARBA00023180"/>
    </source>
</evidence>
<evidence type="ECO:0000256" key="15">
    <source>
        <dbReference type="ARBA" id="ARBA00048679"/>
    </source>
</evidence>
<evidence type="ECO:0000256" key="4">
    <source>
        <dbReference type="ARBA" id="ARBA00022679"/>
    </source>
</evidence>
<dbReference type="Gramene" id="EFJ21586">
    <property type="protein sequence ID" value="EFJ21586"/>
    <property type="gene ID" value="SELMODRAFT_106809"/>
</dbReference>
<feature type="chain" id="PRO_5003122359" description="non-specific serine/threonine protein kinase" evidence="18">
    <location>
        <begin position="34"/>
        <end position="644"/>
    </location>
</feature>
<dbReference type="InterPro" id="IPR000719">
    <property type="entry name" value="Prot_kinase_dom"/>
</dbReference>
<dbReference type="PROSITE" id="PS00108">
    <property type="entry name" value="PROTEIN_KINASE_ST"/>
    <property type="match status" value="1"/>
</dbReference>
<evidence type="ECO:0000256" key="3">
    <source>
        <dbReference type="ARBA" id="ARBA00022527"/>
    </source>
</evidence>
<evidence type="ECO:0000256" key="5">
    <source>
        <dbReference type="ARBA" id="ARBA00022692"/>
    </source>
</evidence>
<keyword evidence="21" id="KW-1185">Reference proteome</keyword>
<dbReference type="InterPro" id="IPR017441">
    <property type="entry name" value="Protein_kinase_ATP_BS"/>
</dbReference>
<evidence type="ECO:0000256" key="12">
    <source>
        <dbReference type="ARBA" id="ARBA00023170"/>
    </source>
</evidence>
<sequence>MALRRDRRACKFFQPVAALVMVTATMFIAAAAAQASCPVGFDYLSKFPSTLRSCDQTNLQTNVTVCCSALLNSLGIALAENLKTTGGFEFRDNATATACLADFQSNLTINNVQQNFVSTCFPVPYESPSRFIQSPDLCAGITTTADWDRVVGQTPMDISCRGDLSSGAACQSCVADAEEVVRTLNSISPGRLECLYFTVLYAAGVINDRGPSEPSTVECLLGINIAGTLATGGSSSRSLRIVLPVVLTGASVVFLIVIGGIIWKLYTKNRAMEDVLLSELGPTYTASNGLKLANLLPNTGLVVFKAKDLKAATNNFSHSKLVGEGASGRVYRGVLRRRGEVAVKVMKQSCLHDFYDDDEKKFLEQMKLVNSFKHKTLVQLRGCAISDAKQGLLLNQQSRIMVVYDYMPNGNLDNALFGSRFLSWPLRRKVAVDIAIAINYLHNELQPGVIHRDIKPSNILLDSGLNARLADFGLVKAVPAAGVPAPADTPPRKSATSVAGTPFFVAPEYALYGHLTPKSDVYGFGMVMLLLLSGRRPMFHAPEARSSREKLEGEVASARDEQVHVADWAWELVRRGQSIEVVDERVRNAGPWSVMERFVVVALLCAHPLVGVRIGIGHALAMLQGDMELPSSLPDRPRYATAGW</sequence>
<dbReference type="Proteomes" id="UP000001514">
    <property type="component" value="Unassembled WGS sequence"/>
</dbReference>
<evidence type="ECO:0000256" key="6">
    <source>
        <dbReference type="ARBA" id="ARBA00022729"/>
    </source>
</evidence>
<dbReference type="SUPFAM" id="SSF56112">
    <property type="entry name" value="Protein kinase-like (PK-like)"/>
    <property type="match status" value="1"/>
</dbReference>
<dbReference type="InterPro" id="IPR011009">
    <property type="entry name" value="Kinase-like_dom_sf"/>
</dbReference>
<evidence type="ECO:0000256" key="8">
    <source>
        <dbReference type="ARBA" id="ARBA00022777"/>
    </source>
</evidence>
<dbReference type="OrthoDB" id="122279at2759"/>
<keyword evidence="5 17" id="KW-0812">Transmembrane</keyword>
<keyword evidence="10 17" id="KW-1133">Transmembrane helix</keyword>
<comment type="subcellular location">
    <subcellularLocation>
        <location evidence="1">Membrane</location>
        <topology evidence="1">Single-pass type I membrane protein</topology>
    </subcellularLocation>
</comment>
<evidence type="ECO:0000256" key="9">
    <source>
        <dbReference type="ARBA" id="ARBA00022840"/>
    </source>
</evidence>
<evidence type="ECO:0000256" key="16">
    <source>
        <dbReference type="PROSITE-ProRule" id="PRU10141"/>
    </source>
</evidence>
<dbReference type="Gene3D" id="1.10.510.10">
    <property type="entry name" value="Transferase(Phosphotransferase) domain 1"/>
    <property type="match status" value="1"/>
</dbReference>
<dbReference type="Pfam" id="PF19160">
    <property type="entry name" value="SPARK"/>
    <property type="match status" value="1"/>
</dbReference>
<dbReference type="GO" id="GO:0004672">
    <property type="term" value="F:protein kinase activity"/>
    <property type="evidence" value="ECO:0000318"/>
    <property type="project" value="GO_Central"/>
</dbReference>
<dbReference type="PANTHER" id="PTHR47989:SF62">
    <property type="entry name" value="OS05G0423500 PROTEIN"/>
    <property type="match status" value="1"/>
</dbReference>
<feature type="binding site" evidence="16">
    <location>
        <position position="344"/>
    </location>
    <ligand>
        <name>ATP</name>
        <dbReference type="ChEBI" id="CHEBI:30616"/>
    </ligand>
</feature>
<dbReference type="PROSITE" id="PS00107">
    <property type="entry name" value="PROTEIN_KINASE_ATP"/>
    <property type="match status" value="1"/>
</dbReference>
<evidence type="ECO:0000256" key="10">
    <source>
        <dbReference type="ARBA" id="ARBA00022989"/>
    </source>
</evidence>
<evidence type="ECO:0000256" key="18">
    <source>
        <dbReference type="SAM" id="SignalP"/>
    </source>
</evidence>
<keyword evidence="11 17" id="KW-0472">Membrane</keyword>
<feature type="transmembrane region" description="Helical" evidence="17">
    <location>
        <begin position="241"/>
        <end position="263"/>
    </location>
</feature>
<feature type="signal peptide" evidence="18">
    <location>
        <begin position="1"/>
        <end position="33"/>
    </location>
</feature>
<accession>D8S278</accession>
<evidence type="ECO:0000256" key="14">
    <source>
        <dbReference type="ARBA" id="ARBA00047899"/>
    </source>
</evidence>
<dbReference type="FunFam" id="1.10.510.10:FF:000287">
    <property type="entry name" value="probable LRR receptor-like serine/threonine-protein kinase RKF3"/>
    <property type="match status" value="1"/>
</dbReference>
<evidence type="ECO:0000313" key="21">
    <source>
        <dbReference type="Proteomes" id="UP000001514"/>
    </source>
</evidence>
<dbReference type="KEGG" id="smo:SELMODRAFT_106809"/>
<dbReference type="EC" id="2.7.11.1" evidence="2"/>
<dbReference type="eggNOG" id="KOG1187">
    <property type="taxonomic scope" value="Eukaryota"/>
</dbReference>
<evidence type="ECO:0000256" key="7">
    <source>
        <dbReference type="ARBA" id="ARBA00022741"/>
    </source>
</evidence>
<dbReference type="STRING" id="88036.D8S278"/>